<reference evidence="1 2" key="1">
    <citation type="journal article" date="2016" name="Appl. Environ. Microbiol.">
        <title>Function and Phylogeny of Bacterial Butyryl Coenzyme A:Acetate Transferases and Their Diversity in the Proximal Colon of Swine.</title>
        <authorList>
            <person name="Trachsel J."/>
            <person name="Bayles D.O."/>
            <person name="Looft T."/>
            <person name="Levine U.Y."/>
            <person name="Allen H.K."/>
        </authorList>
    </citation>
    <scope>NUCLEOTIDE SEQUENCE [LARGE SCALE GENOMIC DNA]</scope>
    <source>
        <strain evidence="1 2">68-3-10</strain>
    </source>
</reference>
<evidence type="ECO:0000313" key="1">
    <source>
        <dbReference type="EMBL" id="OLR56725.1"/>
    </source>
</evidence>
<keyword evidence="2" id="KW-1185">Reference proteome</keyword>
<dbReference type="AlphaFoldDB" id="A0A1Q9JKQ0"/>
<accession>A0A1Q9JKQ0</accession>
<protein>
    <recommendedName>
        <fullName evidence="3">SHOCT domain-containing protein</fullName>
    </recommendedName>
</protein>
<dbReference type="Proteomes" id="UP000187404">
    <property type="component" value="Unassembled WGS sequence"/>
</dbReference>
<organism evidence="1 2">
    <name type="scientific">Hornefia porci</name>
    <dbReference type="NCBI Taxonomy" id="2652292"/>
    <lineage>
        <taxon>Bacteria</taxon>
        <taxon>Bacillati</taxon>
        <taxon>Bacillota</taxon>
        <taxon>Clostridia</taxon>
        <taxon>Peptostreptococcales</taxon>
        <taxon>Anaerovoracaceae</taxon>
        <taxon>Hornefia</taxon>
    </lineage>
</organism>
<gene>
    <name evidence="1" type="ORF">BHK98_12010</name>
</gene>
<comment type="caution">
    <text evidence="1">The sequence shown here is derived from an EMBL/GenBank/DDBJ whole genome shotgun (WGS) entry which is preliminary data.</text>
</comment>
<name>A0A1Q9JKQ0_9FIRM</name>
<dbReference type="STRING" id="1261640.BHK98_12010"/>
<dbReference type="RefSeq" id="WP_075714577.1">
    <property type="nucleotide sequence ID" value="NZ_MJIE01000001.1"/>
</dbReference>
<proteinExistence type="predicted"/>
<evidence type="ECO:0008006" key="3">
    <source>
        <dbReference type="Google" id="ProtNLM"/>
    </source>
</evidence>
<sequence>MKRNQIELTENALVINRRKTVPRRNIRALSWCPDCLIQHGSRETDDRDRSLVLAADLDAPAGGLLNRDPFIVLPLSPDTDPSALTDWAGELFRDHAETKDFSADSVVVEAKIKVNDYTKAATAGTNAYGKIGMTSPVIETEFSIPDGNIHIRYLGTSSKMYFSRYFRENPEHDFNFRDAELLRPVIRLHYGRITAVMEMEYPGIERDEHGSGIWQVHAEKSFSAVSDACAWLRTLHSKTAPRPAECSTEDAAPHFTKSDVSALLSNLDSLYKAGILSEPEYQKKKELILSIAN</sequence>
<evidence type="ECO:0000313" key="2">
    <source>
        <dbReference type="Proteomes" id="UP000187404"/>
    </source>
</evidence>
<dbReference type="EMBL" id="MJIE01000001">
    <property type="protein sequence ID" value="OLR56725.1"/>
    <property type="molecule type" value="Genomic_DNA"/>
</dbReference>